<keyword evidence="3" id="KW-1185">Reference proteome</keyword>
<dbReference type="Proteomes" id="UP000437065">
    <property type="component" value="Unassembled WGS sequence"/>
</dbReference>
<reference evidence="2 3" key="1">
    <citation type="submission" date="2019-12" db="EMBL/GenBank/DDBJ databases">
        <title>Isolation and characterization of three novel carbon monoxide-oxidizing members of Halobacteria from salione crusts and soils.</title>
        <authorList>
            <person name="Myers M.R."/>
            <person name="King G.M."/>
        </authorList>
    </citation>
    <scope>NUCLEOTIDE SEQUENCE [LARGE SCALE GENOMIC DNA]</scope>
    <source>
        <strain evidence="2 3">WSA2</strain>
    </source>
</reference>
<accession>A0A6B0SUD7</accession>
<evidence type="ECO:0000313" key="2">
    <source>
        <dbReference type="EMBL" id="MXR42187.1"/>
    </source>
</evidence>
<evidence type="ECO:0000313" key="3">
    <source>
        <dbReference type="Proteomes" id="UP000437065"/>
    </source>
</evidence>
<dbReference type="OrthoDB" id="212207at2157"/>
<proteinExistence type="predicted"/>
<comment type="caution">
    <text evidence="2">The sequence shown here is derived from an EMBL/GenBank/DDBJ whole genome shotgun (WGS) entry which is preliminary data.</text>
</comment>
<protein>
    <recommendedName>
        <fullName evidence="1">HEWD domain-containing protein</fullName>
    </recommendedName>
</protein>
<gene>
    <name evidence="2" type="ORF">GRX01_12660</name>
</gene>
<dbReference type="InterPro" id="IPR046782">
    <property type="entry name" value="HEWD"/>
</dbReference>
<dbReference type="Pfam" id="PF20576">
    <property type="entry name" value="HEWD"/>
    <property type="match status" value="1"/>
</dbReference>
<sequence length="60" mass="6756">MAARIRRPRARTCERCGREERLDDATGSWVVADGTGEVYCIHEWDINGSFVPFEDGPTEA</sequence>
<dbReference type="RefSeq" id="WP_159667952.1">
    <property type="nucleotide sequence ID" value="NZ_WUUS01000007.1"/>
</dbReference>
<evidence type="ECO:0000259" key="1">
    <source>
        <dbReference type="Pfam" id="PF20576"/>
    </source>
</evidence>
<feature type="domain" description="HEWD" evidence="1">
    <location>
        <begin position="1"/>
        <end position="55"/>
    </location>
</feature>
<organism evidence="2 3">
    <name type="scientific">Halobaculum saliterrae</name>
    <dbReference type="NCBI Taxonomy" id="2073113"/>
    <lineage>
        <taxon>Archaea</taxon>
        <taxon>Methanobacteriati</taxon>
        <taxon>Methanobacteriota</taxon>
        <taxon>Stenosarchaea group</taxon>
        <taxon>Halobacteria</taxon>
        <taxon>Halobacteriales</taxon>
        <taxon>Haloferacaceae</taxon>
        <taxon>Halobaculum</taxon>
    </lineage>
</organism>
<dbReference type="EMBL" id="WUUS01000007">
    <property type="protein sequence ID" value="MXR42187.1"/>
    <property type="molecule type" value="Genomic_DNA"/>
</dbReference>
<dbReference type="AlphaFoldDB" id="A0A6B0SUD7"/>
<name>A0A6B0SUD7_9EURY</name>